<reference evidence="2 3" key="1">
    <citation type="journal article" date="2019" name="Emerg. Microbes Infect.">
        <title>Comprehensive subspecies identification of 175 nontuberculous mycobacteria species based on 7547 genomic profiles.</title>
        <authorList>
            <person name="Matsumoto Y."/>
            <person name="Kinjo T."/>
            <person name="Motooka D."/>
            <person name="Nabeya D."/>
            <person name="Jung N."/>
            <person name="Uechi K."/>
            <person name="Horii T."/>
            <person name="Iida T."/>
            <person name="Fujita J."/>
            <person name="Nakamura S."/>
        </authorList>
    </citation>
    <scope>NUCLEOTIDE SEQUENCE [LARGE SCALE GENOMIC DNA]</scope>
    <source>
        <strain evidence="2 3">JCM 14742</strain>
    </source>
</reference>
<evidence type="ECO:0000313" key="3">
    <source>
        <dbReference type="Proteomes" id="UP000467105"/>
    </source>
</evidence>
<dbReference type="EMBL" id="AP022614">
    <property type="protein sequence ID" value="BBZ44499.1"/>
    <property type="molecule type" value="Genomic_DNA"/>
</dbReference>
<sequence length="235" mass="26740">MRTLTEIMNTNDSDKGTSMGEAHGYTPVYERWLEPMRNDTLRLLEIGVCDPRMPGASLKGWYEYFPKATIFGYDIKDAHRFDNDRITTFVGDQSDRADLARLVENFGGEFDIIIDDGSHNAMHQQVSLAFLFPYLKPGGQYIIEDLHVAPNTQHLLRSMQTGLPGERAPGSGLGKRVRAFSGGVRAGWLLFGVFKFWPRRPYITEQEIARIHGDTERLDLACDDKLARFIKRRQG</sequence>
<evidence type="ECO:0000313" key="2">
    <source>
        <dbReference type="EMBL" id="BBZ44499.1"/>
    </source>
</evidence>
<evidence type="ECO:0000256" key="1">
    <source>
        <dbReference type="SAM" id="MobiDB-lite"/>
    </source>
</evidence>
<keyword evidence="3" id="KW-1185">Reference proteome</keyword>
<dbReference type="SUPFAM" id="SSF53335">
    <property type="entry name" value="S-adenosyl-L-methionine-dependent methyltransferases"/>
    <property type="match status" value="1"/>
</dbReference>
<dbReference type="Proteomes" id="UP000467105">
    <property type="component" value="Chromosome"/>
</dbReference>
<gene>
    <name evidence="2" type="ORF">MPRM_17800</name>
</gene>
<dbReference type="Gene3D" id="3.40.50.150">
    <property type="entry name" value="Vaccinia Virus protein VP39"/>
    <property type="match status" value="1"/>
</dbReference>
<organism evidence="2 3">
    <name type="scientific">Mycobacterium parmense</name>
    <dbReference type="NCBI Taxonomy" id="185642"/>
    <lineage>
        <taxon>Bacteria</taxon>
        <taxon>Bacillati</taxon>
        <taxon>Actinomycetota</taxon>
        <taxon>Actinomycetes</taxon>
        <taxon>Mycobacteriales</taxon>
        <taxon>Mycobacteriaceae</taxon>
        <taxon>Mycobacterium</taxon>
        <taxon>Mycobacterium simiae complex</taxon>
    </lineage>
</organism>
<accession>A0A7I7YS17</accession>
<name>A0A7I7YS17_9MYCO</name>
<dbReference type="AlphaFoldDB" id="A0A7I7YS17"/>
<feature type="region of interest" description="Disordered" evidence="1">
    <location>
        <begin position="1"/>
        <end position="20"/>
    </location>
</feature>
<dbReference type="InterPro" id="IPR029063">
    <property type="entry name" value="SAM-dependent_MTases_sf"/>
</dbReference>
<protein>
    <submittedName>
        <fullName evidence="2">Uncharacterized protein</fullName>
    </submittedName>
</protein>
<feature type="compositionally biased region" description="Polar residues" evidence="1">
    <location>
        <begin position="1"/>
        <end position="11"/>
    </location>
</feature>
<proteinExistence type="predicted"/>